<dbReference type="Pfam" id="PF01944">
    <property type="entry name" value="SpoIIM"/>
    <property type="match status" value="1"/>
</dbReference>
<feature type="transmembrane region" description="Helical" evidence="1">
    <location>
        <begin position="21"/>
        <end position="43"/>
    </location>
</feature>
<accession>A0A1I0T866</accession>
<keyword evidence="3" id="KW-1185">Reference proteome</keyword>
<dbReference type="Proteomes" id="UP000198650">
    <property type="component" value="Unassembled WGS sequence"/>
</dbReference>
<dbReference type="AlphaFoldDB" id="A0A1I0T866"/>
<protein>
    <submittedName>
        <fullName evidence="2">Stage II sporulation protein M</fullName>
    </submittedName>
</protein>
<feature type="transmembrane region" description="Helical" evidence="1">
    <location>
        <begin position="141"/>
        <end position="161"/>
    </location>
</feature>
<proteinExistence type="predicted"/>
<evidence type="ECO:0000313" key="2">
    <source>
        <dbReference type="EMBL" id="SFA47962.1"/>
    </source>
</evidence>
<reference evidence="3" key="1">
    <citation type="submission" date="2016-10" db="EMBL/GenBank/DDBJ databases">
        <authorList>
            <person name="Varghese N."/>
            <person name="Submissions S."/>
        </authorList>
    </citation>
    <scope>NUCLEOTIDE SEQUENCE [LARGE SCALE GENOMIC DNA]</scope>
    <source>
        <strain evidence="3">M1</strain>
    </source>
</reference>
<dbReference type="NCBIfam" id="TIGR02831">
    <property type="entry name" value="spo_II_M"/>
    <property type="match status" value="1"/>
</dbReference>
<sequence>MMRRHPVKSVIALHMREHASVYLFVIVLFLMGVIFGAIVVNSLNFGQKQDLYYYLTQFFGQVSKGNIAGAHDMFQQSYFHNLKYVAFMWVLGISVIGLPIIFVLLFLKGIVVGFTVGFLVNQMGWQGFLLSFVSVMPQNFIIIPAFLVMGAISISFSLQMVRNQFMKRRHEPVFPMIMRYTIVMMLISVSLLVSSSLEAYVSPLLMKQVIEMVGGK</sequence>
<keyword evidence="1" id="KW-0812">Transmembrane</keyword>
<feature type="transmembrane region" description="Helical" evidence="1">
    <location>
        <begin position="114"/>
        <end position="135"/>
    </location>
</feature>
<gene>
    <name evidence="2" type="ORF">SAMN05192569_10169</name>
</gene>
<name>A0A1I0T866_9BACL</name>
<dbReference type="STRING" id="186116.SAMN05192569_10169"/>
<dbReference type="PIRSF" id="PIRSF038973">
    <property type="entry name" value="SpoIIM"/>
    <property type="match status" value="1"/>
</dbReference>
<dbReference type="InterPro" id="IPR014196">
    <property type="entry name" value="SpoIIM"/>
</dbReference>
<dbReference type="InterPro" id="IPR002798">
    <property type="entry name" value="SpoIIM-like"/>
</dbReference>
<keyword evidence="1" id="KW-0472">Membrane</keyword>
<feature type="transmembrane region" description="Helical" evidence="1">
    <location>
        <begin position="173"/>
        <end position="197"/>
    </location>
</feature>
<evidence type="ECO:0000256" key="1">
    <source>
        <dbReference type="SAM" id="Phobius"/>
    </source>
</evidence>
<dbReference type="OrthoDB" id="2065033at2"/>
<feature type="transmembrane region" description="Helical" evidence="1">
    <location>
        <begin position="84"/>
        <end position="107"/>
    </location>
</feature>
<dbReference type="EMBL" id="FOJS01000016">
    <property type="protein sequence ID" value="SFA47962.1"/>
    <property type="molecule type" value="Genomic_DNA"/>
</dbReference>
<evidence type="ECO:0000313" key="3">
    <source>
        <dbReference type="Proteomes" id="UP000198650"/>
    </source>
</evidence>
<keyword evidence="1" id="KW-1133">Transmembrane helix</keyword>
<organism evidence="2 3">
    <name type="scientific">Parageobacillus thermantarcticus</name>
    <dbReference type="NCBI Taxonomy" id="186116"/>
    <lineage>
        <taxon>Bacteria</taxon>
        <taxon>Bacillati</taxon>
        <taxon>Bacillota</taxon>
        <taxon>Bacilli</taxon>
        <taxon>Bacillales</taxon>
        <taxon>Anoxybacillaceae</taxon>
        <taxon>Parageobacillus</taxon>
    </lineage>
</organism>